<keyword evidence="3" id="KW-1185">Reference proteome</keyword>
<accession>A6DH41</accession>
<dbReference type="Pfam" id="PF04015">
    <property type="entry name" value="DUF362"/>
    <property type="match status" value="1"/>
</dbReference>
<sequence length="311" mass="34820">MINIVPIDTYDRNLISSEILTQLEQCDFFGRIPEKSSILLKPNFVMPSPVGDSSCTQPNFYMAIAQIFLDKGFKVGIGESPAFGSCKKALKTHGVYDEAIEKGIEVVEFSNNQDYPGLKHQGPYSTLSICKELKEWDFLINLPKLKVHQQMHFTGACKNLYGCVAGKKKILLHNLCKNEPVKFAEMILANARKAQAILHIADGIEAMHIKGPRGGESHPFGKIIISDNPLQLDYVFATMANYKLKETPLFAALPDEIFRDIEKSCDEALSSPNFSHAENFIHSYINDISFSPPKLIRSAFRSMKFKLSGKI</sequence>
<evidence type="ECO:0000313" key="2">
    <source>
        <dbReference type="EMBL" id="EDM28924.1"/>
    </source>
</evidence>
<dbReference type="InterPro" id="IPR007160">
    <property type="entry name" value="DUF362"/>
</dbReference>
<name>A6DH41_9BACT</name>
<dbReference type="EMBL" id="ABCK01000003">
    <property type="protein sequence ID" value="EDM28924.1"/>
    <property type="molecule type" value="Genomic_DNA"/>
</dbReference>
<dbReference type="eggNOG" id="COG2006">
    <property type="taxonomic scope" value="Bacteria"/>
</dbReference>
<dbReference type="AlphaFoldDB" id="A6DH41"/>
<dbReference type="OrthoDB" id="9807879at2"/>
<dbReference type="RefSeq" id="WP_007277226.1">
    <property type="nucleotide sequence ID" value="NZ_ABCK01000003.1"/>
</dbReference>
<dbReference type="Proteomes" id="UP000004947">
    <property type="component" value="Unassembled WGS sequence"/>
</dbReference>
<protein>
    <recommendedName>
        <fullName evidence="1">DUF362 domain-containing protein</fullName>
    </recommendedName>
</protein>
<evidence type="ECO:0000313" key="3">
    <source>
        <dbReference type="Proteomes" id="UP000004947"/>
    </source>
</evidence>
<comment type="caution">
    <text evidence="2">The sequence shown here is derived from an EMBL/GenBank/DDBJ whole genome shotgun (WGS) entry which is preliminary data.</text>
</comment>
<gene>
    <name evidence="2" type="ORF">LNTAR_13947</name>
</gene>
<organism evidence="2 3">
    <name type="scientific">Lentisphaera araneosa HTCC2155</name>
    <dbReference type="NCBI Taxonomy" id="313628"/>
    <lineage>
        <taxon>Bacteria</taxon>
        <taxon>Pseudomonadati</taxon>
        <taxon>Lentisphaerota</taxon>
        <taxon>Lentisphaeria</taxon>
        <taxon>Lentisphaerales</taxon>
        <taxon>Lentisphaeraceae</taxon>
        <taxon>Lentisphaera</taxon>
    </lineage>
</organism>
<proteinExistence type="predicted"/>
<evidence type="ECO:0000259" key="1">
    <source>
        <dbReference type="Pfam" id="PF04015"/>
    </source>
</evidence>
<feature type="domain" description="DUF362" evidence="1">
    <location>
        <begin position="38"/>
        <end position="237"/>
    </location>
</feature>
<reference evidence="2 3" key="1">
    <citation type="journal article" date="2010" name="J. Bacteriol.">
        <title>Genome sequence of Lentisphaera araneosa HTCC2155T, the type species of the order Lentisphaerales in the phylum Lentisphaerae.</title>
        <authorList>
            <person name="Thrash J.C."/>
            <person name="Cho J.C."/>
            <person name="Vergin K.L."/>
            <person name="Morris R.M."/>
            <person name="Giovannoni S.J."/>
        </authorList>
    </citation>
    <scope>NUCLEOTIDE SEQUENCE [LARGE SCALE GENOMIC DNA]</scope>
    <source>
        <strain evidence="2 3">HTCC2155</strain>
    </source>
</reference>
<dbReference type="STRING" id="313628.LNTAR_13947"/>